<sequence>MRKKYLSALLFGALLFASAGTFTSCKDYDDDINNLQSQITANADAIKALQDLVNNGDYVTKVAKNADGNLVFTFSKSGDQIIELDAEQVGDVLSINTETGELMKNGEPTGWFATKNVEDKNCIKIGEDGCWQLLQDDGTYKSTNIPVSGVTAAQNTETKQWTLTIVDAQGNSQQVVVPSAASVMSDLELMGWIDEQDIVDGKLSLNYLNNVDNDNDNKKSDLTVKYRYITTFTLKNGANGEKAPESWSAQKDVTKKQVLTTLAANETQLVARVAPADLDLSTFDFTLQDSKGNVLPIGLNKAAKFNGVLTRATESSISLIPLDVTSATYNTVGDYTKLFPGDGRVYSLVTGSNNRSTYGEFAVKADEYKDLKDVIVTGINPEGTIAVGDAGSGKEGDAFILDLNTPTVLLFNNDGKANDYSEQVYDYYVVPADEQAAKEFGFSTDKKNGTITLTKSIDLVTKTGLELYVYALRIDGTIYKQSVWVKPSSIMASAVTLKAGEQNITPIFTDKGIITDDGKTQFTVSLDDMFSQMSDTDKQRWLSSVTGANAGITVSDIKENGQNIPKLNNKVKIQFTDKDGKLCGTNGLDNTKAAGLLLTVYYKDGTSAILTPYKEYSMTVSFLHNEKEGTSPSVLNTVGLTVTPTLPKLSDYMTKRAAYWNGNVQMAYFDDPSSSLNPATNTTLESKYDMTYGFTKLGWLDKANTCILDIDFSLDADQKIGDKKVDGSNVVITNSGNCVNTITLGTVTTIGTKPFGYGEELNVKVGATYLDVYKYSDYDVTKTQLSDAAYKINVRSALEAGTIAPADGTSITLTPSGASQMMQITAKDIKATAYNLDSPYNVFKDVVRNGKAVWGYNYINNVMFTTPDDKLYQVVDEDGNARTSAGAINPTVDKGAITAESYVSLKGRNTTDGTQTTIKVTVTDWYGYTKVVDLPIVIKKANTGE</sequence>
<organism evidence="2 3">
    <name type="scientific">Phocaeicola barnesiae</name>
    <dbReference type="NCBI Taxonomy" id="376804"/>
    <lineage>
        <taxon>Bacteria</taxon>
        <taxon>Pseudomonadati</taxon>
        <taxon>Bacteroidota</taxon>
        <taxon>Bacteroidia</taxon>
        <taxon>Bacteroidales</taxon>
        <taxon>Bacteroidaceae</taxon>
        <taxon>Phocaeicola</taxon>
    </lineage>
</organism>
<keyword evidence="3" id="KW-1185">Reference proteome</keyword>
<evidence type="ECO:0000256" key="1">
    <source>
        <dbReference type="SAM" id="SignalP"/>
    </source>
</evidence>
<dbReference type="Proteomes" id="UP001204579">
    <property type="component" value="Unassembled WGS sequence"/>
</dbReference>
<dbReference type="EMBL" id="JANRHJ010000009">
    <property type="protein sequence ID" value="MCR8874093.1"/>
    <property type="molecule type" value="Genomic_DNA"/>
</dbReference>
<evidence type="ECO:0000313" key="3">
    <source>
        <dbReference type="Proteomes" id="UP001204579"/>
    </source>
</evidence>
<dbReference type="PROSITE" id="PS51257">
    <property type="entry name" value="PROKAR_LIPOPROTEIN"/>
    <property type="match status" value="1"/>
</dbReference>
<feature type="signal peptide" evidence="1">
    <location>
        <begin position="1"/>
        <end position="19"/>
    </location>
</feature>
<protein>
    <submittedName>
        <fullName evidence="2">DUF4988 domain-containing protein</fullName>
    </submittedName>
</protein>
<gene>
    <name evidence="2" type="ORF">NW209_08725</name>
</gene>
<reference evidence="2 3" key="1">
    <citation type="submission" date="2022-08" db="EMBL/GenBank/DDBJ databases">
        <authorList>
            <person name="Zeman M."/>
            <person name="Kubasova T."/>
        </authorList>
    </citation>
    <scope>NUCLEOTIDE SEQUENCE [LARGE SCALE GENOMIC DNA]</scope>
    <source>
        <strain evidence="2 3">ET62</strain>
    </source>
</reference>
<keyword evidence="1" id="KW-0732">Signal</keyword>
<accession>A0AAW5N5T5</accession>
<name>A0AAW5N5T5_9BACT</name>
<comment type="caution">
    <text evidence="2">The sequence shown here is derived from an EMBL/GenBank/DDBJ whole genome shotgun (WGS) entry which is preliminary data.</text>
</comment>
<proteinExistence type="predicted"/>
<feature type="chain" id="PRO_5043722706" evidence="1">
    <location>
        <begin position="20"/>
        <end position="945"/>
    </location>
</feature>
<dbReference type="RefSeq" id="WP_258335786.1">
    <property type="nucleotide sequence ID" value="NZ_JANRHJ010000009.1"/>
</dbReference>
<evidence type="ECO:0000313" key="2">
    <source>
        <dbReference type="EMBL" id="MCR8874093.1"/>
    </source>
</evidence>
<dbReference type="AlphaFoldDB" id="A0AAW5N5T5"/>